<feature type="transmembrane region" description="Helical" evidence="10">
    <location>
        <begin position="609"/>
        <end position="627"/>
    </location>
</feature>
<feature type="transmembrane region" description="Helical" evidence="10">
    <location>
        <begin position="488"/>
        <end position="507"/>
    </location>
</feature>
<dbReference type="Pfam" id="PF00005">
    <property type="entry name" value="ABC_tran"/>
    <property type="match status" value="2"/>
</dbReference>
<sequence>MSGRLDTNTCSDGVAFGPSSNCRLFDFTTLFENVILSILPCAVFIGLFLVTRLPRLLKKTPIRGKGAVPRPSVAGDKHRKSLSDSPVLPVSSSKGSESPDFLEQHQNQQNVAVEVELPTRSLDALGIVRIGLALLLVVGALAKLILSQTEAKRTPELHEALGAWSFTAAQALELVCSVVLLGAVALERQRTRGGHFLVPFFLLCSIFFEGARVRTFNTLSSAFSFGSTATFGLFCVTLALRFLLLVTESINDHDAAPTTEGRATFITRLGFFWLLPILRRGYKAPLTMQDLPDINYRFESRYLGNRLRKIWDYTAQSKGLAPKTSLVLAVARAYPSVVFAPIIPRLAVTAATLAQPWLIQDTITFIESYTNRNEPGAPPPLPAAQGWALAGAFALTYTVFATATGIYFWIVSQNGATLRGGIMECLYDKSLRQHLGVSTDLGPGGAVNLMAADVERIIKSLDPIHELWSGIILIAIGIYMLYLKLKLVFLAPLVATLIFLFGTPYIGRTLGAKQKNWSGKIDERLAITSSFLGGIKAVKMAGLEKFFARKAIEARAAEMKMFRKYMSTLATVVTAANISGEAITIIAFAALAIVVHLDKNTSLRFDQETVFTAMAITTIISTPLLQIGQRFGLAVAAFASFKRIESFLLNPERKEDTSYDHGPLVDKVGDSTVHVNFSNASLSWKVDSEPVLHGLDLNLPPGITMVIGRLASGKSTLLSAVLGETYVTKGKVTTPAASPIPSCIAYASQDAWTQESLSIRDNIIFYSSEPFDPWWYARVVDACALKEDLDSFDEGDKRLAKSLSGGQKQRINLARAIYAREAALVVLDDPFSALDADTESKIWKNLFDQRKGVLRSKTVLLASNGLHRLRDVNWIVNLHDGTISEQGPPVLFRLSDGAFLEAREQSDKRKARLSAGNIGDLLATAGRDKKRASGIESMKRLSGINSMLPDADSIHVEDEEVVEANIKKENEGMEKVSEAKIGFKTYMVWARAAGVFCVVLSIASFAAAMAGTFGVQVYLQHWVLLDPAEQERKFGQWMGGYWGVFAGYSFWYAFALYWTFCLVVPRAGIKLHQGLVNGILSAPLSFFNDLSTGSILNRFSQDLFIADDIWIIFFSNFIGNVFGLLGAVILMVIAAPYLLIIVAVLFGIIYTLRRFYIRSSTQLRRLEMASKSPLYTLFGDTTSGLAIIRAFGRTSSLRDLNIEFVNGAQRPYYTLYACRRWLMCWLNMCAMIANTSLVIIVVALRNSSSASLLGVALSQTVSLSNAMNQVVSAWCEAEIAAVVFERISEFTNTPAEAGRSEQPGRPLIERKPVIPGQLTPAGGVQFKDVVLSYTPGEGTPVLKGVSFDIRPGEHLGVCGRSGSGKSTILLALLRMVEHQSGDIVVNGRSVTDYDLHELRSSITVVGQEPLIVNGATIRENIDLEGSATDEAIWKVLRDTQMYAFIKALPEGLDTKLDPKSVQLSTGRRQLLTIARAILARKSIVVLDEVTSALDEETDAIVKDLLETELADSTIINIAHRIDAIRRMDRVLVLGSGEVLELDTPDTLIQRPDGVFRGLATQQGLV</sequence>
<dbReference type="InterPro" id="IPR036640">
    <property type="entry name" value="ABC1_TM_sf"/>
</dbReference>
<keyword evidence="3 10" id="KW-0812">Transmembrane</keyword>
<feature type="region of interest" description="Disordered" evidence="9">
    <location>
        <begin position="65"/>
        <end position="101"/>
    </location>
</feature>
<dbReference type="Proteomes" id="UP000077521">
    <property type="component" value="Unassembled WGS sequence"/>
</dbReference>
<accession>A0A177TIL5</accession>
<feature type="transmembrane region" description="Helical" evidence="10">
    <location>
        <begin position="223"/>
        <end position="244"/>
    </location>
</feature>
<dbReference type="GO" id="GO:0005524">
    <property type="term" value="F:ATP binding"/>
    <property type="evidence" value="ECO:0007669"/>
    <property type="project" value="UniProtKB-KW"/>
</dbReference>
<name>A0A177TIL5_9BASI</name>
<proteinExistence type="predicted"/>
<dbReference type="PANTHER" id="PTHR24223">
    <property type="entry name" value="ATP-BINDING CASSETTE SUB-FAMILY C"/>
    <property type="match status" value="1"/>
</dbReference>
<dbReference type="SUPFAM" id="SSF52540">
    <property type="entry name" value="P-loop containing nucleoside triphosphate hydrolases"/>
    <property type="match status" value="2"/>
</dbReference>
<feature type="transmembrane region" description="Helical" evidence="10">
    <location>
        <begin position="166"/>
        <end position="186"/>
    </location>
</feature>
<keyword evidence="6 10" id="KW-1133">Transmembrane helix</keyword>
<feature type="transmembrane region" description="Helical" evidence="10">
    <location>
        <begin position="1220"/>
        <end position="1244"/>
    </location>
</feature>
<dbReference type="PROSITE" id="PS50929">
    <property type="entry name" value="ABC_TM1F"/>
    <property type="match status" value="2"/>
</dbReference>
<dbReference type="InterPro" id="IPR050173">
    <property type="entry name" value="ABC_transporter_C-like"/>
</dbReference>
<keyword evidence="2" id="KW-0813">Transport</keyword>
<dbReference type="SMART" id="SM00382">
    <property type="entry name" value="AAA"/>
    <property type="match status" value="2"/>
</dbReference>
<feature type="transmembrane region" description="Helical" evidence="10">
    <location>
        <begin position="1128"/>
        <end position="1152"/>
    </location>
</feature>
<evidence type="ECO:0000256" key="5">
    <source>
        <dbReference type="ARBA" id="ARBA00022840"/>
    </source>
</evidence>
<dbReference type="InterPro" id="IPR017871">
    <property type="entry name" value="ABC_transporter-like_CS"/>
</dbReference>
<feature type="transmembrane region" description="Helical" evidence="10">
    <location>
        <begin position="993"/>
        <end position="1019"/>
    </location>
</feature>
<dbReference type="GO" id="GO:0016020">
    <property type="term" value="C:membrane"/>
    <property type="evidence" value="ECO:0007669"/>
    <property type="project" value="UniProtKB-SubCell"/>
</dbReference>
<evidence type="ECO:0000256" key="7">
    <source>
        <dbReference type="ARBA" id="ARBA00023136"/>
    </source>
</evidence>
<comment type="subcellular location">
    <subcellularLocation>
        <location evidence="1">Membrane</location>
        <topology evidence="1">Multi-pass membrane protein</topology>
    </subcellularLocation>
</comment>
<keyword evidence="12" id="KW-1185">Reference proteome</keyword>
<gene>
    <name evidence="11" type="ORF">A4X13_0g5877</name>
</gene>
<comment type="caution">
    <text evidence="11">The sequence shown here is derived from an EMBL/GenBank/DDBJ whole genome shotgun (WGS) entry which is preliminary data.</text>
</comment>
<evidence type="ECO:0000256" key="10">
    <source>
        <dbReference type="SAM" id="Phobius"/>
    </source>
</evidence>
<evidence type="ECO:0000313" key="12">
    <source>
        <dbReference type="Proteomes" id="UP000077521"/>
    </source>
</evidence>
<evidence type="ECO:0000256" key="4">
    <source>
        <dbReference type="ARBA" id="ARBA00022741"/>
    </source>
</evidence>
<evidence type="ECO:0000256" key="2">
    <source>
        <dbReference type="ARBA" id="ARBA00022448"/>
    </source>
</evidence>
<dbReference type="CDD" id="cd18580">
    <property type="entry name" value="ABC_6TM_ABCC_D2"/>
    <property type="match status" value="1"/>
</dbReference>
<keyword evidence="4" id="KW-0547">Nucleotide-binding</keyword>
<dbReference type="InterPro" id="IPR044726">
    <property type="entry name" value="ABCC_6TM_D2"/>
</dbReference>
<keyword evidence="7 10" id="KW-0472">Membrane</keyword>
<dbReference type="Pfam" id="PF00664">
    <property type="entry name" value="ABC_membrane"/>
    <property type="match status" value="2"/>
</dbReference>
<dbReference type="FunFam" id="3.40.50.300:FF:000630">
    <property type="entry name" value="ATP-binding cassette (ABC) transporter, putative"/>
    <property type="match status" value="1"/>
</dbReference>
<feature type="transmembrane region" description="Helical" evidence="10">
    <location>
        <begin position="127"/>
        <end position="146"/>
    </location>
</feature>
<keyword evidence="8" id="KW-0325">Glycoprotein</keyword>
<evidence type="ECO:0000256" key="9">
    <source>
        <dbReference type="SAM" id="MobiDB-lite"/>
    </source>
</evidence>
<feature type="compositionally biased region" description="Low complexity" evidence="9">
    <location>
        <begin position="83"/>
        <end position="94"/>
    </location>
</feature>
<dbReference type="Gene3D" id="3.40.50.300">
    <property type="entry name" value="P-loop containing nucleotide triphosphate hydrolases"/>
    <property type="match status" value="2"/>
</dbReference>
<dbReference type="InterPro" id="IPR027417">
    <property type="entry name" value="P-loop_NTPase"/>
</dbReference>
<feature type="transmembrane region" description="Helical" evidence="10">
    <location>
        <begin position="1103"/>
        <end position="1122"/>
    </location>
</feature>
<evidence type="ECO:0000256" key="3">
    <source>
        <dbReference type="ARBA" id="ARBA00022692"/>
    </source>
</evidence>
<protein>
    <submittedName>
        <fullName evidence="11">Uncharacterized protein</fullName>
    </submittedName>
</protein>
<dbReference type="PROSITE" id="PS00211">
    <property type="entry name" value="ABC_TRANSPORTER_1"/>
    <property type="match status" value="1"/>
</dbReference>
<reference evidence="11" key="2">
    <citation type="journal article" date="2019" name="IMA Fungus">
        <title>Genome sequencing and comparison of five Tilletia species to identify candidate genes for the detection of regulated species infecting wheat.</title>
        <authorList>
            <person name="Nguyen H.D.T."/>
            <person name="Sultana T."/>
            <person name="Kesanakurti P."/>
            <person name="Hambleton S."/>
        </authorList>
    </citation>
    <scope>NUCLEOTIDE SEQUENCE</scope>
    <source>
        <strain evidence="11">DAOMC 236416</strain>
    </source>
</reference>
<dbReference type="InterPro" id="IPR003593">
    <property type="entry name" value="AAA+_ATPase"/>
</dbReference>
<dbReference type="SUPFAM" id="SSF90123">
    <property type="entry name" value="ABC transporter transmembrane region"/>
    <property type="match status" value="2"/>
</dbReference>
<dbReference type="InterPro" id="IPR011527">
    <property type="entry name" value="ABC1_TM_dom"/>
</dbReference>
<feature type="transmembrane region" description="Helical" evidence="10">
    <location>
        <begin position="464"/>
        <end position="482"/>
    </location>
</feature>
<dbReference type="InterPro" id="IPR003439">
    <property type="entry name" value="ABC_transporter-like_ATP-bd"/>
</dbReference>
<dbReference type="InterPro" id="IPR044746">
    <property type="entry name" value="ABCC_6TM_D1"/>
</dbReference>
<evidence type="ECO:0000256" key="1">
    <source>
        <dbReference type="ARBA" id="ARBA00004141"/>
    </source>
</evidence>
<evidence type="ECO:0000313" key="11">
    <source>
        <dbReference type="EMBL" id="KAE8246252.1"/>
    </source>
</evidence>
<feature type="transmembrane region" description="Helical" evidence="10">
    <location>
        <begin position="1039"/>
        <end position="1064"/>
    </location>
</feature>
<feature type="transmembrane region" description="Helical" evidence="10">
    <location>
        <begin position="34"/>
        <end position="53"/>
    </location>
</feature>
<dbReference type="GO" id="GO:0016887">
    <property type="term" value="F:ATP hydrolysis activity"/>
    <property type="evidence" value="ECO:0007669"/>
    <property type="project" value="InterPro"/>
</dbReference>
<evidence type="ECO:0000256" key="6">
    <source>
        <dbReference type="ARBA" id="ARBA00022989"/>
    </source>
</evidence>
<organism evidence="11 12">
    <name type="scientific">Tilletia indica</name>
    <dbReference type="NCBI Taxonomy" id="43049"/>
    <lineage>
        <taxon>Eukaryota</taxon>
        <taxon>Fungi</taxon>
        <taxon>Dikarya</taxon>
        <taxon>Basidiomycota</taxon>
        <taxon>Ustilaginomycotina</taxon>
        <taxon>Exobasidiomycetes</taxon>
        <taxon>Tilletiales</taxon>
        <taxon>Tilletiaceae</taxon>
        <taxon>Tilletia</taxon>
    </lineage>
</organism>
<dbReference type="GO" id="GO:0140359">
    <property type="term" value="F:ABC-type transporter activity"/>
    <property type="evidence" value="ECO:0007669"/>
    <property type="project" value="InterPro"/>
</dbReference>
<dbReference type="CDD" id="cd18579">
    <property type="entry name" value="ABC_6TM_ABCC_D1"/>
    <property type="match status" value="1"/>
</dbReference>
<dbReference type="PANTHER" id="PTHR24223:SF399">
    <property type="entry name" value="ABC TRANSPORTER ATNG"/>
    <property type="match status" value="1"/>
</dbReference>
<feature type="transmembrane region" description="Helical" evidence="10">
    <location>
        <begin position="569"/>
        <end position="597"/>
    </location>
</feature>
<reference evidence="11" key="1">
    <citation type="submission" date="2016-04" db="EMBL/GenBank/DDBJ databases">
        <authorList>
            <person name="Nguyen H.D."/>
            <person name="Samba Siva P."/>
            <person name="Cullis J."/>
            <person name="Levesque C.A."/>
            <person name="Hambleton S."/>
        </authorList>
    </citation>
    <scope>NUCLEOTIDE SEQUENCE</scope>
    <source>
        <strain evidence="11">DAOMC 236416</strain>
    </source>
</reference>
<dbReference type="PROSITE" id="PS50893">
    <property type="entry name" value="ABC_TRANSPORTER_2"/>
    <property type="match status" value="2"/>
</dbReference>
<dbReference type="EMBL" id="LWDF02000499">
    <property type="protein sequence ID" value="KAE8246252.1"/>
    <property type="molecule type" value="Genomic_DNA"/>
</dbReference>
<evidence type="ECO:0000256" key="8">
    <source>
        <dbReference type="ARBA" id="ARBA00023180"/>
    </source>
</evidence>
<dbReference type="CDD" id="cd03244">
    <property type="entry name" value="ABCC_MRP_domain2"/>
    <property type="match status" value="1"/>
</dbReference>
<feature type="transmembrane region" description="Helical" evidence="10">
    <location>
        <begin position="193"/>
        <end position="211"/>
    </location>
</feature>
<dbReference type="Gene3D" id="1.20.1560.10">
    <property type="entry name" value="ABC transporter type 1, transmembrane domain"/>
    <property type="match status" value="2"/>
</dbReference>
<keyword evidence="5" id="KW-0067">ATP-binding</keyword>
<feature type="transmembrane region" description="Helical" evidence="10">
    <location>
        <begin position="387"/>
        <end position="410"/>
    </location>
</feature>